<feature type="region of interest" description="Disordered" evidence="1">
    <location>
        <begin position="149"/>
        <end position="172"/>
    </location>
</feature>
<dbReference type="AlphaFoldDB" id="A0A7J5X5J6"/>
<evidence type="ECO:0000256" key="1">
    <source>
        <dbReference type="SAM" id="MobiDB-lite"/>
    </source>
</evidence>
<comment type="caution">
    <text evidence="3">The sequence shown here is derived from an EMBL/GenBank/DDBJ whole genome shotgun (WGS) entry which is preliminary data.</text>
</comment>
<dbReference type="EMBL" id="JAAKFY010000027">
    <property type="protein sequence ID" value="KAF3832225.1"/>
    <property type="molecule type" value="Genomic_DNA"/>
</dbReference>
<keyword evidence="2" id="KW-0812">Transmembrane</keyword>
<protein>
    <submittedName>
        <fullName evidence="3">Uncharacterized protein</fullName>
    </submittedName>
</protein>
<evidence type="ECO:0000313" key="3">
    <source>
        <dbReference type="EMBL" id="KAF3832225.1"/>
    </source>
</evidence>
<feature type="transmembrane region" description="Helical" evidence="2">
    <location>
        <begin position="122"/>
        <end position="144"/>
    </location>
</feature>
<keyword evidence="4" id="KW-1185">Reference proteome</keyword>
<organism evidence="3 4">
    <name type="scientific">Dissostichus mawsoni</name>
    <name type="common">Antarctic cod</name>
    <dbReference type="NCBI Taxonomy" id="36200"/>
    <lineage>
        <taxon>Eukaryota</taxon>
        <taxon>Metazoa</taxon>
        <taxon>Chordata</taxon>
        <taxon>Craniata</taxon>
        <taxon>Vertebrata</taxon>
        <taxon>Euteleostomi</taxon>
        <taxon>Actinopterygii</taxon>
        <taxon>Neopterygii</taxon>
        <taxon>Teleostei</taxon>
        <taxon>Neoteleostei</taxon>
        <taxon>Acanthomorphata</taxon>
        <taxon>Eupercaria</taxon>
        <taxon>Perciformes</taxon>
        <taxon>Notothenioidei</taxon>
        <taxon>Nototheniidae</taxon>
        <taxon>Dissostichus</taxon>
    </lineage>
</organism>
<proteinExistence type="predicted"/>
<sequence>MLASLPFRLLELKGFRPFPLGLERGGGSGWGSGSRDWESSDAVEGCDLLHLLDLPLHGLSVSLQLPLGVPQPLQVSLVLLLPALKTLPLLLQLLLLLLHLLLLQSPSLSSSCFSLLSHSLSLLLFSSLAHFLSLFLQTALLLLFDQRASGPGGGRDEEEEEELRAKRWSSMK</sequence>
<dbReference type="Proteomes" id="UP000518266">
    <property type="component" value="Unassembled WGS sequence"/>
</dbReference>
<feature type="non-terminal residue" evidence="3">
    <location>
        <position position="1"/>
    </location>
</feature>
<keyword evidence="2" id="KW-1133">Transmembrane helix</keyword>
<reference evidence="3 4" key="1">
    <citation type="submission" date="2020-03" db="EMBL/GenBank/DDBJ databases">
        <title>Dissostichus mawsoni Genome sequencing and assembly.</title>
        <authorList>
            <person name="Park H."/>
        </authorList>
    </citation>
    <scope>NUCLEOTIDE SEQUENCE [LARGE SCALE GENOMIC DNA]</scope>
    <source>
        <strain evidence="3">DM0001</strain>
        <tissue evidence="3">Muscle</tissue>
    </source>
</reference>
<evidence type="ECO:0000256" key="2">
    <source>
        <dbReference type="SAM" id="Phobius"/>
    </source>
</evidence>
<keyword evidence="2" id="KW-0472">Membrane</keyword>
<gene>
    <name evidence="3" type="ORF">F7725_025890</name>
</gene>
<name>A0A7J5X5J6_DISMA</name>
<evidence type="ECO:0000313" key="4">
    <source>
        <dbReference type="Proteomes" id="UP000518266"/>
    </source>
</evidence>
<accession>A0A7J5X5J6</accession>